<name>A0A8H4REB8_9HELO</name>
<dbReference type="CDD" id="cd02181">
    <property type="entry name" value="GH16_fungal_Lam16A_glucanase"/>
    <property type="match status" value="1"/>
</dbReference>
<dbReference type="InterPro" id="IPR000757">
    <property type="entry name" value="Beta-glucanase-like"/>
</dbReference>
<evidence type="ECO:0000313" key="2">
    <source>
        <dbReference type="EMBL" id="KAF4627325.1"/>
    </source>
</evidence>
<evidence type="ECO:0000259" key="1">
    <source>
        <dbReference type="PROSITE" id="PS51762"/>
    </source>
</evidence>
<feature type="domain" description="GH16" evidence="1">
    <location>
        <begin position="59"/>
        <end position="338"/>
    </location>
</feature>
<reference evidence="2 3" key="1">
    <citation type="submission" date="2020-03" db="EMBL/GenBank/DDBJ databases">
        <title>Draft Genome Sequence of Cudoniella acicularis.</title>
        <authorList>
            <person name="Buettner E."/>
            <person name="Kellner H."/>
        </authorList>
    </citation>
    <scope>NUCLEOTIDE SEQUENCE [LARGE SCALE GENOMIC DNA]</scope>
    <source>
        <strain evidence="2 3">DSM 108380</strain>
    </source>
</reference>
<evidence type="ECO:0000313" key="3">
    <source>
        <dbReference type="Proteomes" id="UP000566819"/>
    </source>
</evidence>
<dbReference type="PANTHER" id="PTHR10963:SF24">
    <property type="entry name" value="GLYCOSIDASE C21B10.07-RELATED"/>
    <property type="match status" value="1"/>
</dbReference>
<dbReference type="InterPro" id="IPR050546">
    <property type="entry name" value="Glycosyl_Hydrlase_16"/>
</dbReference>
<sequence length="375" mass="40715">MLPRTSIQYAVFLNEDGKVTKTYKLQGSFRAPSTSLTLLVAKCYLANVTLLKEKDFGSSDFHADSLAFFKNFDFYHGDLDPTHGVVDYVDEQTALNKGLIKNRNGQTYISVDSKTVLQGNSNRSAVRLESHDRFTHGLFILDVAHMPGGICGTWPAWWLFGDVSPNSTLGSPTGEIDIIEGANSATTNQATLYAYRNGSCFTYPSNSSQQPDMYGHLQGSNSNNCSGDATGAGGCEIADSRADSFGKGFNAEGGGVYALEWTTAGMRVFFLSRAEVRSRASGKGGPLSSSPDPATWGKPTAVFGGSLCRWDSFFNKLIMIFNTTFCGDDGGGDAWKGDDTCSALAPTCEEFVRKNPRAFENAYWLINSVKVYKQT</sequence>
<dbReference type="EMBL" id="JAAMPI010000987">
    <property type="protein sequence ID" value="KAF4627325.1"/>
    <property type="molecule type" value="Genomic_DNA"/>
</dbReference>
<dbReference type="PROSITE" id="PS51762">
    <property type="entry name" value="GH16_2"/>
    <property type="match status" value="1"/>
</dbReference>
<gene>
    <name evidence="2" type="ORF">G7Y89_g10829</name>
</gene>
<dbReference type="AlphaFoldDB" id="A0A8H4REB8"/>
<protein>
    <recommendedName>
        <fullName evidence="1">GH16 domain-containing protein</fullName>
    </recommendedName>
</protein>
<organism evidence="2 3">
    <name type="scientific">Cudoniella acicularis</name>
    <dbReference type="NCBI Taxonomy" id="354080"/>
    <lineage>
        <taxon>Eukaryota</taxon>
        <taxon>Fungi</taxon>
        <taxon>Dikarya</taxon>
        <taxon>Ascomycota</taxon>
        <taxon>Pezizomycotina</taxon>
        <taxon>Leotiomycetes</taxon>
        <taxon>Helotiales</taxon>
        <taxon>Tricladiaceae</taxon>
        <taxon>Cudoniella</taxon>
    </lineage>
</organism>
<accession>A0A8H4REB8</accession>
<dbReference type="OrthoDB" id="192832at2759"/>
<keyword evidence="3" id="KW-1185">Reference proteome</keyword>
<dbReference type="Pfam" id="PF26113">
    <property type="entry name" value="GH16_XgeA"/>
    <property type="match status" value="1"/>
</dbReference>
<dbReference type="Gene3D" id="2.60.120.200">
    <property type="match status" value="1"/>
</dbReference>
<dbReference type="Proteomes" id="UP000566819">
    <property type="component" value="Unassembled WGS sequence"/>
</dbReference>
<dbReference type="PANTHER" id="PTHR10963">
    <property type="entry name" value="GLYCOSYL HYDROLASE-RELATED"/>
    <property type="match status" value="1"/>
</dbReference>
<proteinExistence type="predicted"/>
<dbReference type="GO" id="GO:0004553">
    <property type="term" value="F:hydrolase activity, hydrolyzing O-glycosyl compounds"/>
    <property type="evidence" value="ECO:0007669"/>
    <property type="project" value="InterPro"/>
</dbReference>
<dbReference type="GO" id="GO:0009251">
    <property type="term" value="P:glucan catabolic process"/>
    <property type="evidence" value="ECO:0007669"/>
    <property type="project" value="TreeGrafter"/>
</dbReference>
<dbReference type="InterPro" id="IPR013320">
    <property type="entry name" value="ConA-like_dom_sf"/>
</dbReference>
<dbReference type="SUPFAM" id="SSF49899">
    <property type="entry name" value="Concanavalin A-like lectins/glucanases"/>
    <property type="match status" value="1"/>
</dbReference>
<comment type="caution">
    <text evidence="2">The sequence shown here is derived from an EMBL/GenBank/DDBJ whole genome shotgun (WGS) entry which is preliminary data.</text>
</comment>